<dbReference type="EMBL" id="CP158299">
    <property type="protein sequence ID" value="XBV86708.1"/>
    <property type="molecule type" value="Genomic_DNA"/>
</dbReference>
<dbReference type="GO" id="GO:0004157">
    <property type="term" value="F:dihydropyrimidinase activity"/>
    <property type="evidence" value="ECO:0007669"/>
    <property type="project" value="UniProtKB-EC"/>
</dbReference>
<dbReference type="Gene3D" id="2.30.40.10">
    <property type="entry name" value="Urease, subunit C, domain 1"/>
    <property type="match status" value="1"/>
</dbReference>
<proteinExistence type="inferred from homology"/>
<dbReference type="PANTHER" id="PTHR11647:SF1">
    <property type="entry name" value="COLLAPSIN RESPONSE MEDIATOR PROTEIN"/>
    <property type="match status" value="1"/>
</dbReference>
<dbReference type="RefSeq" id="WP_350244785.1">
    <property type="nucleotide sequence ID" value="NZ_CP158299.1"/>
</dbReference>
<dbReference type="KEGG" id="dsc:ABOD76_10475"/>
<dbReference type="InterPro" id="IPR011059">
    <property type="entry name" value="Metal-dep_hydrolase_composite"/>
</dbReference>
<organism evidence="7">
    <name type="scientific">Deinococcus sonorensis KR-87</name>
    <dbReference type="NCBI Taxonomy" id="694439"/>
    <lineage>
        <taxon>Bacteria</taxon>
        <taxon>Thermotogati</taxon>
        <taxon>Deinococcota</taxon>
        <taxon>Deinococci</taxon>
        <taxon>Deinococcales</taxon>
        <taxon>Deinococcaceae</taxon>
        <taxon>Deinococcus</taxon>
    </lineage>
</organism>
<evidence type="ECO:0000256" key="1">
    <source>
        <dbReference type="ARBA" id="ARBA00001947"/>
    </source>
</evidence>
<dbReference type="InterPro" id="IPR011778">
    <property type="entry name" value="Hydantoinase/dihydroPyrase"/>
</dbReference>
<gene>
    <name evidence="7" type="primary">hydA</name>
    <name evidence="7" type="ORF">ABOD76_10475</name>
</gene>
<feature type="modified residue" description="N6-carboxylysine" evidence="5">
    <location>
        <position position="150"/>
    </location>
</feature>
<evidence type="ECO:0000256" key="5">
    <source>
        <dbReference type="PIRSR" id="PIRSR611778-50"/>
    </source>
</evidence>
<dbReference type="Gene3D" id="3.20.20.140">
    <property type="entry name" value="Metal-dependent hydrolases"/>
    <property type="match status" value="1"/>
</dbReference>
<name>A0AAU7UE91_9DEIO</name>
<protein>
    <submittedName>
        <fullName evidence="7">Dihydropyrimidinase</fullName>
        <ecNumber evidence="7">3.5.2.2</ecNumber>
    </submittedName>
</protein>
<dbReference type="InterPro" id="IPR032466">
    <property type="entry name" value="Metal_Hydrolase"/>
</dbReference>
<dbReference type="AlphaFoldDB" id="A0AAU7UE91"/>
<dbReference type="PANTHER" id="PTHR11647">
    <property type="entry name" value="HYDRANTOINASE/DIHYDROPYRIMIDINASE FAMILY MEMBER"/>
    <property type="match status" value="1"/>
</dbReference>
<dbReference type="CDD" id="cd01314">
    <property type="entry name" value="D-HYD"/>
    <property type="match status" value="1"/>
</dbReference>
<dbReference type="GO" id="GO:0005829">
    <property type="term" value="C:cytosol"/>
    <property type="evidence" value="ECO:0007669"/>
    <property type="project" value="TreeGrafter"/>
</dbReference>
<reference evidence="7" key="1">
    <citation type="submission" date="2024-06" db="EMBL/GenBank/DDBJ databases">
        <title>Draft Genome Sequence of Deinococcus sonorensis Type Strain KR-87, a Biofilm Producing Representative of the Genus Deinococcus.</title>
        <authorList>
            <person name="Boren L.S."/>
            <person name="Grosso R.A."/>
            <person name="Hugenberg-Cox A.N."/>
            <person name="Hill J.T.E."/>
            <person name="Albert C.M."/>
            <person name="Tuohy J.M."/>
        </authorList>
    </citation>
    <scope>NUCLEOTIDE SEQUENCE</scope>
    <source>
        <strain evidence="7">KR-87</strain>
    </source>
</reference>
<accession>A0AAU7UE91</accession>
<keyword evidence="3" id="KW-0479">Metal-binding</keyword>
<comment type="cofactor">
    <cofactor evidence="1">
        <name>Zn(2+)</name>
        <dbReference type="ChEBI" id="CHEBI:29105"/>
    </cofactor>
</comment>
<evidence type="ECO:0000256" key="2">
    <source>
        <dbReference type="ARBA" id="ARBA00008829"/>
    </source>
</evidence>
<dbReference type="InterPro" id="IPR006680">
    <property type="entry name" value="Amidohydro-rel"/>
</dbReference>
<dbReference type="FunFam" id="3.20.20.140:FF:000076">
    <property type="entry name" value="Dihydropyrimidinase like 2"/>
    <property type="match status" value="1"/>
</dbReference>
<comment type="PTM">
    <text evidence="5">Carbamylation allows a single lysine to coordinate two divalent metal cations.</text>
</comment>
<dbReference type="GO" id="GO:0046872">
    <property type="term" value="F:metal ion binding"/>
    <property type="evidence" value="ECO:0007669"/>
    <property type="project" value="UniProtKB-KW"/>
</dbReference>
<keyword evidence="4 7" id="KW-0378">Hydrolase</keyword>
<dbReference type="NCBIfam" id="TIGR02033">
    <property type="entry name" value="D-hydantoinase"/>
    <property type="match status" value="1"/>
</dbReference>
<evidence type="ECO:0000256" key="3">
    <source>
        <dbReference type="ARBA" id="ARBA00022723"/>
    </source>
</evidence>
<evidence type="ECO:0000259" key="6">
    <source>
        <dbReference type="Pfam" id="PF01979"/>
    </source>
</evidence>
<comment type="similarity">
    <text evidence="2">Belongs to the metallo-dependent hydrolases superfamily. Hydantoinase/dihydropyrimidinase family.</text>
</comment>
<dbReference type="EC" id="3.5.2.2" evidence="7"/>
<feature type="domain" description="Amidohydrolase-related" evidence="6">
    <location>
        <begin position="50"/>
        <end position="435"/>
    </location>
</feature>
<dbReference type="SUPFAM" id="SSF51338">
    <property type="entry name" value="Composite domain of metallo-dependent hydrolases"/>
    <property type="match status" value="1"/>
</dbReference>
<evidence type="ECO:0000313" key="7">
    <source>
        <dbReference type="EMBL" id="XBV86708.1"/>
    </source>
</evidence>
<sequence length="454" mass="49726">MTLLIQHGEIISDGQRYRADILVEGETIRRIGPDLEVPEGAQVIDASGKYIFPGFIDPHVHIHLPFMGTFAKDTHTTGSQAALIGGTTTFIEMLAPAGTEELASGWKTWTQMAEGHSASDYSFHLGVTRWDDETEATLRGLVAQGMKSFKVFLAYKGAFGIDDHALYQTLKLARELGVIVTAHCENAELVAELQQKLLAEGKTGPEWHEPSRPEAVEAEGTAHFATFLEMTGAKGYVVHLSNARALEAALKAKDRGVDLSVEVVIPHLLLDKTYAERPGVEGAKYVMSPPLRDKRNQDPLWEALERGQIDTVATDHCPFDVAQKHLGDDDFTRIPNGIPAIEDRVNLLYTYGVSRGRLSLERFVDAASTRAAQLFGLYPRKGTVQVGSDADLVIYDPAYRGTISTRTSHVNNDYSGFEGFEIDGRPSVVTVRGQVAVQDGAFVGDPARGQLLRR</sequence>
<dbReference type="Pfam" id="PF01979">
    <property type="entry name" value="Amidohydro_1"/>
    <property type="match status" value="1"/>
</dbReference>
<dbReference type="SUPFAM" id="SSF51556">
    <property type="entry name" value="Metallo-dependent hydrolases"/>
    <property type="match status" value="1"/>
</dbReference>
<evidence type="ECO:0000256" key="4">
    <source>
        <dbReference type="ARBA" id="ARBA00022801"/>
    </source>
</evidence>
<dbReference type="InterPro" id="IPR050378">
    <property type="entry name" value="Metallo-dep_Hydrolases_sf"/>
</dbReference>